<evidence type="ECO:0000313" key="2">
    <source>
        <dbReference type="Proteomes" id="UP000029981"/>
    </source>
</evidence>
<reference evidence="1 2" key="4">
    <citation type="journal article" date="2011" name="BMC Genomics">
        <title>RNA-Seq improves annotation of protein-coding genes in the cucumber genome.</title>
        <authorList>
            <person name="Li Z."/>
            <person name="Zhang Z."/>
            <person name="Yan P."/>
            <person name="Huang S."/>
            <person name="Fei Z."/>
            <person name="Lin K."/>
        </authorList>
    </citation>
    <scope>NUCLEOTIDE SEQUENCE [LARGE SCALE GENOMIC DNA]</scope>
    <source>
        <strain evidence="2">cv. 9930</strain>
    </source>
</reference>
<reference evidence="1 2" key="2">
    <citation type="journal article" date="2009" name="PLoS ONE">
        <title>An integrated genetic and cytogenetic map of the cucumber genome.</title>
        <authorList>
            <person name="Ren Y."/>
            <person name="Zhang Z."/>
            <person name="Liu J."/>
            <person name="Staub J.E."/>
            <person name="Han Y."/>
            <person name="Cheng Z."/>
            <person name="Li X."/>
            <person name="Lu J."/>
            <person name="Miao H."/>
            <person name="Kang H."/>
            <person name="Xie B."/>
            <person name="Gu X."/>
            <person name="Wang X."/>
            <person name="Du Y."/>
            <person name="Jin W."/>
            <person name="Huang S."/>
        </authorList>
    </citation>
    <scope>NUCLEOTIDE SEQUENCE [LARGE SCALE GENOMIC DNA]</scope>
    <source>
        <strain evidence="2">cv. 9930</strain>
    </source>
</reference>
<dbReference type="Gramene" id="KGN58785">
    <property type="protein sequence ID" value="KGN58785"/>
    <property type="gene ID" value="Csa_3G732430"/>
</dbReference>
<name>A0A0A0L9Y4_CUCSA</name>
<dbReference type="EMBL" id="CM002924">
    <property type="protein sequence ID" value="KGN58785.1"/>
    <property type="molecule type" value="Genomic_DNA"/>
</dbReference>
<organism evidence="1 2">
    <name type="scientific">Cucumis sativus</name>
    <name type="common">Cucumber</name>
    <dbReference type="NCBI Taxonomy" id="3659"/>
    <lineage>
        <taxon>Eukaryota</taxon>
        <taxon>Viridiplantae</taxon>
        <taxon>Streptophyta</taxon>
        <taxon>Embryophyta</taxon>
        <taxon>Tracheophyta</taxon>
        <taxon>Spermatophyta</taxon>
        <taxon>Magnoliopsida</taxon>
        <taxon>eudicotyledons</taxon>
        <taxon>Gunneridae</taxon>
        <taxon>Pentapetalae</taxon>
        <taxon>rosids</taxon>
        <taxon>fabids</taxon>
        <taxon>Cucurbitales</taxon>
        <taxon>Cucurbitaceae</taxon>
        <taxon>Benincaseae</taxon>
        <taxon>Cucumis</taxon>
    </lineage>
</organism>
<evidence type="ECO:0000313" key="1">
    <source>
        <dbReference type="EMBL" id="KGN58785.1"/>
    </source>
</evidence>
<dbReference type="AlphaFoldDB" id="A0A0A0L9Y4"/>
<sequence>MFGQTGVLQVGPVIENRPTMLANWESLGYPKAWPSKFTGHSFLERMPLFRPLMVVVTSSSFIYRHH</sequence>
<protein>
    <submittedName>
        <fullName evidence="1">Uncharacterized protein</fullName>
    </submittedName>
</protein>
<reference evidence="1 2" key="1">
    <citation type="journal article" date="2009" name="Nat. Genet.">
        <title>The genome of the cucumber, Cucumis sativus L.</title>
        <authorList>
            <person name="Huang S."/>
            <person name="Li R."/>
            <person name="Zhang Z."/>
            <person name="Li L."/>
            <person name="Gu X."/>
            <person name="Fan W."/>
            <person name="Lucas W.J."/>
            <person name="Wang X."/>
            <person name="Xie B."/>
            <person name="Ni P."/>
            <person name="Ren Y."/>
            <person name="Zhu H."/>
            <person name="Li J."/>
            <person name="Lin K."/>
            <person name="Jin W."/>
            <person name="Fei Z."/>
            <person name="Li G."/>
            <person name="Staub J."/>
            <person name="Kilian A."/>
            <person name="van der Vossen E.A."/>
            <person name="Wu Y."/>
            <person name="Guo J."/>
            <person name="He J."/>
            <person name="Jia Z."/>
            <person name="Ren Y."/>
            <person name="Tian G."/>
            <person name="Lu Y."/>
            <person name="Ruan J."/>
            <person name="Qian W."/>
            <person name="Wang M."/>
            <person name="Huang Q."/>
            <person name="Li B."/>
            <person name="Xuan Z."/>
            <person name="Cao J."/>
            <person name="Asan"/>
            <person name="Wu Z."/>
            <person name="Zhang J."/>
            <person name="Cai Q."/>
            <person name="Bai Y."/>
            <person name="Zhao B."/>
            <person name="Han Y."/>
            <person name="Li Y."/>
            <person name="Li X."/>
            <person name="Wang S."/>
            <person name="Shi Q."/>
            <person name="Liu S."/>
            <person name="Cho W.K."/>
            <person name="Kim J.Y."/>
            <person name="Xu Y."/>
            <person name="Heller-Uszynska K."/>
            <person name="Miao H."/>
            <person name="Cheng Z."/>
            <person name="Zhang S."/>
            <person name="Wu J."/>
            <person name="Yang Y."/>
            <person name="Kang H."/>
            <person name="Li M."/>
            <person name="Liang H."/>
            <person name="Ren X."/>
            <person name="Shi Z."/>
            <person name="Wen M."/>
            <person name="Jian M."/>
            <person name="Yang H."/>
            <person name="Zhang G."/>
            <person name="Yang Z."/>
            <person name="Chen R."/>
            <person name="Liu S."/>
            <person name="Li J."/>
            <person name="Ma L."/>
            <person name="Liu H."/>
            <person name="Zhou Y."/>
            <person name="Zhao J."/>
            <person name="Fang X."/>
            <person name="Li G."/>
            <person name="Fang L."/>
            <person name="Li Y."/>
            <person name="Liu D."/>
            <person name="Zheng H."/>
            <person name="Zhang Y."/>
            <person name="Qin N."/>
            <person name="Li Z."/>
            <person name="Yang G."/>
            <person name="Yang S."/>
            <person name="Bolund L."/>
            <person name="Kristiansen K."/>
            <person name="Zheng H."/>
            <person name="Li S."/>
            <person name="Zhang X."/>
            <person name="Yang H."/>
            <person name="Wang J."/>
            <person name="Sun R."/>
            <person name="Zhang B."/>
            <person name="Jiang S."/>
            <person name="Wang J."/>
            <person name="Du Y."/>
            <person name="Li S."/>
        </authorList>
    </citation>
    <scope>NUCLEOTIDE SEQUENCE [LARGE SCALE GENOMIC DNA]</scope>
    <source>
        <strain evidence="2">cv. 9930</strain>
    </source>
</reference>
<keyword evidence="2" id="KW-1185">Reference proteome</keyword>
<accession>A0A0A0L9Y4</accession>
<gene>
    <name evidence="1" type="ORF">Csa_3G732430</name>
</gene>
<dbReference type="Proteomes" id="UP000029981">
    <property type="component" value="Chromosome 3"/>
</dbReference>
<proteinExistence type="predicted"/>
<reference evidence="1 2" key="3">
    <citation type="journal article" date="2010" name="BMC Genomics">
        <title>Transcriptome sequencing and comparative analysis of cucumber flowers with different sex types.</title>
        <authorList>
            <person name="Guo S."/>
            <person name="Zheng Y."/>
            <person name="Joung J.G."/>
            <person name="Liu S."/>
            <person name="Zhang Z."/>
            <person name="Crasta O.R."/>
            <person name="Sobral B.W."/>
            <person name="Xu Y."/>
            <person name="Huang S."/>
            <person name="Fei Z."/>
        </authorList>
    </citation>
    <scope>NUCLEOTIDE SEQUENCE [LARGE SCALE GENOMIC DNA]</scope>
    <source>
        <strain evidence="2">cv. 9930</strain>
    </source>
</reference>